<reference evidence="1 2" key="1">
    <citation type="submission" date="2023-10" db="EMBL/GenBank/DDBJ databases">
        <title>Genomes of two closely related lineages of the louse Polyplax serrata with different host specificities.</title>
        <authorList>
            <person name="Martinu J."/>
            <person name="Tarabai H."/>
            <person name="Stefka J."/>
            <person name="Hypsa V."/>
        </authorList>
    </citation>
    <scope>NUCLEOTIDE SEQUENCE [LARGE SCALE GENOMIC DNA]</scope>
    <source>
        <strain evidence="1">HR10_N</strain>
    </source>
</reference>
<comment type="caution">
    <text evidence="1">The sequence shown here is derived from an EMBL/GenBank/DDBJ whole genome shotgun (WGS) entry which is preliminary data.</text>
</comment>
<evidence type="ECO:0000313" key="2">
    <source>
        <dbReference type="Proteomes" id="UP001372834"/>
    </source>
</evidence>
<dbReference type="AlphaFoldDB" id="A0AAN8S9B4"/>
<protein>
    <submittedName>
        <fullName evidence="1">Uncharacterized protein</fullName>
    </submittedName>
</protein>
<gene>
    <name evidence="1" type="ORF">RUM43_003028</name>
</gene>
<dbReference type="EMBL" id="JAWJWE010000036">
    <property type="protein sequence ID" value="KAK6629211.1"/>
    <property type="molecule type" value="Genomic_DNA"/>
</dbReference>
<dbReference type="Proteomes" id="UP001372834">
    <property type="component" value="Unassembled WGS sequence"/>
</dbReference>
<evidence type="ECO:0000313" key="1">
    <source>
        <dbReference type="EMBL" id="KAK6629211.1"/>
    </source>
</evidence>
<proteinExistence type="predicted"/>
<name>A0AAN8S9B4_POLSC</name>
<sequence>MTESHSTFKGSKKIRRDLLISKSSIYSGNSSLSEINSGRTTLPTVYKGQKFCPTVSLDKVSFFSDKEDLAYDEYELDYSTYLLRKLQNEILQKNNRDKIESFKKCLVSLKLEYEELLKKHLTLNKTSMYIEMHMETIKECNKRIELGKIIKVFEENKLDILFNSMSEVLDQAVNQMTLIGLNKSDIEKVFSQEAEELDTELIDSLKKISDHSKRNQESIEGIAMEIVKIDKLLKENLILRHRYQNKFANITTDVLEGSYEALTEIVKRGYQRRLKNHSDSRPIDDEILKLEDLLQATLQPFTTEQLQSFQLSKVESLCDEKPTGTSTPHYGLH</sequence>
<accession>A0AAN8S9B4</accession>
<organism evidence="1 2">
    <name type="scientific">Polyplax serrata</name>
    <name type="common">Common mouse louse</name>
    <dbReference type="NCBI Taxonomy" id="468196"/>
    <lineage>
        <taxon>Eukaryota</taxon>
        <taxon>Metazoa</taxon>
        <taxon>Ecdysozoa</taxon>
        <taxon>Arthropoda</taxon>
        <taxon>Hexapoda</taxon>
        <taxon>Insecta</taxon>
        <taxon>Pterygota</taxon>
        <taxon>Neoptera</taxon>
        <taxon>Paraneoptera</taxon>
        <taxon>Psocodea</taxon>
        <taxon>Troctomorpha</taxon>
        <taxon>Phthiraptera</taxon>
        <taxon>Anoplura</taxon>
        <taxon>Polyplacidae</taxon>
        <taxon>Polyplax</taxon>
    </lineage>
</organism>